<evidence type="ECO:0000313" key="2">
    <source>
        <dbReference type="EMBL" id="KAF1947718.1"/>
    </source>
</evidence>
<gene>
    <name evidence="2" type="ORF">EJ02DRAFT_363914</name>
</gene>
<organism evidence="2 3">
    <name type="scientific">Clathrospora elynae</name>
    <dbReference type="NCBI Taxonomy" id="706981"/>
    <lineage>
        <taxon>Eukaryota</taxon>
        <taxon>Fungi</taxon>
        <taxon>Dikarya</taxon>
        <taxon>Ascomycota</taxon>
        <taxon>Pezizomycotina</taxon>
        <taxon>Dothideomycetes</taxon>
        <taxon>Pleosporomycetidae</taxon>
        <taxon>Pleosporales</taxon>
        <taxon>Diademaceae</taxon>
        <taxon>Clathrospora</taxon>
    </lineage>
</organism>
<dbReference type="Gene3D" id="3.30.710.10">
    <property type="entry name" value="Potassium Channel Kv1.1, Chain A"/>
    <property type="match status" value="1"/>
</dbReference>
<proteinExistence type="predicted"/>
<feature type="region of interest" description="Disordered" evidence="1">
    <location>
        <begin position="134"/>
        <end position="159"/>
    </location>
</feature>
<evidence type="ECO:0000256" key="1">
    <source>
        <dbReference type="SAM" id="MobiDB-lite"/>
    </source>
</evidence>
<dbReference type="EMBL" id="ML975997">
    <property type="protein sequence ID" value="KAF1947718.1"/>
    <property type="molecule type" value="Genomic_DNA"/>
</dbReference>
<feature type="compositionally biased region" description="Polar residues" evidence="1">
    <location>
        <begin position="134"/>
        <end position="156"/>
    </location>
</feature>
<accession>A0A6A5T6C3</accession>
<name>A0A6A5T6C3_9PLEO</name>
<evidence type="ECO:0008006" key="4">
    <source>
        <dbReference type="Google" id="ProtNLM"/>
    </source>
</evidence>
<feature type="compositionally biased region" description="Basic and acidic residues" evidence="1">
    <location>
        <begin position="524"/>
        <end position="538"/>
    </location>
</feature>
<feature type="region of interest" description="Disordered" evidence="1">
    <location>
        <begin position="472"/>
        <end position="557"/>
    </location>
</feature>
<dbReference type="OrthoDB" id="194443at2759"/>
<dbReference type="InterPro" id="IPR011333">
    <property type="entry name" value="SKP1/BTB/POZ_sf"/>
</dbReference>
<sequence>MSNPGYFGRCGGRGRGLGEHIYVDHSGGSGRGCGSSQPMGRAFSPANNQPRGGGSAGLGSFPRTAILAPGRANGRASPLHATPQNFGTGIQPYPAYTGLLHRPLSSSTASPDNASPASTSGAINIFNATFGPQSSPASTKLKNGQFASQDANTSPIITPMKGSTAPLAFGRGYFGQTPNAVPTSSGTNPGSTSALGIGLDKAVTQSVPTVIVNKGLDTASSIQKSREPKTKESFISPVLWSRMELLQGPAIEVVVGRDDASSLSVNRIQNWGLSQALLSYHSPFLEAKCKIIASDPSATHISLPDGSPVVFAMFVDWIFKGCYDTTACTRQHTIVPSSVMAWILGDELRCIDFQNFSMKLIYECFENPARGAVEPGELAYVLNSKTRCNQLKEFYGKFIATNFNNSDKVKGTAGEWDTLLQDHAPFRRTMLVGFQNFSANKTFIGVLERYFVIKEERPTQAYLKQQAGVVTPAKRNADGTPVQKDTPAKPAYHKGDARSPKNAETATNHDVAHPATKPTVDATGKLDGEGALGQKDDPVAPENVIGGTPMKQEPANV</sequence>
<reference evidence="2" key="1">
    <citation type="journal article" date="2020" name="Stud. Mycol.">
        <title>101 Dothideomycetes genomes: a test case for predicting lifestyles and emergence of pathogens.</title>
        <authorList>
            <person name="Haridas S."/>
            <person name="Albert R."/>
            <person name="Binder M."/>
            <person name="Bloem J."/>
            <person name="Labutti K."/>
            <person name="Salamov A."/>
            <person name="Andreopoulos B."/>
            <person name="Baker S."/>
            <person name="Barry K."/>
            <person name="Bills G."/>
            <person name="Bluhm B."/>
            <person name="Cannon C."/>
            <person name="Castanera R."/>
            <person name="Culley D."/>
            <person name="Daum C."/>
            <person name="Ezra D."/>
            <person name="Gonzalez J."/>
            <person name="Henrissat B."/>
            <person name="Kuo A."/>
            <person name="Liang C."/>
            <person name="Lipzen A."/>
            <person name="Lutzoni F."/>
            <person name="Magnuson J."/>
            <person name="Mondo S."/>
            <person name="Nolan M."/>
            <person name="Ohm R."/>
            <person name="Pangilinan J."/>
            <person name="Park H.-J."/>
            <person name="Ramirez L."/>
            <person name="Alfaro M."/>
            <person name="Sun H."/>
            <person name="Tritt A."/>
            <person name="Yoshinaga Y."/>
            <person name="Zwiers L.-H."/>
            <person name="Turgeon B."/>
            <person name="Goodwin S."/>
            <person name="Spatafora J."/>
            <person name="Crous P."/>
            <person name="Grigoriev I."/>
        </authorList>
    </citation>
    <scope>NUCLEOTIDE SEQUENCE</scope>
    <source>
        <strain evidence="2">CBS 161.51</strain>
    </source>
</reference>
<dbReference type="AlphaFoldDB" id="A0A6A5T6C3"/>
<protein>
    <recommendedName>
        <fullName evidence="4">BTB domain-containing protein</fullName>
    </recommendedName>
</protein>
<evidence type="ECO:0000313" key="3">
    <source>
        <dbReference type="Proteomes" id="UP000800038"/>
    </source>
</evidence>
<dbReference type="Proteomes" id="UP000800038">
    <property type="component" value="Unassembled WGS sequence"/>
</dbReference>
<keyword evidence="3" id="KW-1185">Reference proteome</keyword>